<keyword evidence="2" id="KW-0813">Transport</keyword>
<name>A0A4Y0BK35_ANOFN</name>
<keyword evidence="4 13" id="KW-0812">Transmembrane</keyword>
<comment type="subcellular location">
    <subcellularLocation>
        <location evidence="1">Membrane</location>
        <topology evidence="1">Multi-pass membrane protein</topology>
    </subcellularLocation>
</comment>
<feature type="region of interest" description="Disordered" evidence="12">
    <location>
        <begin position="1299"/>
        <end position="1318"/>
    </location>
</feature>
<dbReference type="PANTHER" id="PTHR10027">
    <property type="entry name" value="CALCIUM-ACTIVATED POTASSIUM CHANNEL ALPHA CHAIN"/>
    <property type="match status" value="1"/>
</dbReference>
<dbReference type="Gene3D" id="1.10.287.70">
    <property type="match status" value="1"/>
</dbReference>
<dbReference type="VEuPathDB" id="VectorBase:AFUN020187"/>
<feature type="transmembrane region" description="Helical" evidence="13">
    <location>
        <begin position="102"/>
        <end position="121"/>
    </location>
</feature>
<feature type="compositionally biased region" description="Acidic residues" evidence="12">
    <location>
        <begin position="768"/>
        <end position="784"/>
    </location>
</feature>
<feature type="compositionally biased region" description="Low complexity" evidence="12">
    <location>
        <begin position="655"/>
        <end position="666"/>
    </location>
</feature>
<keyword evidence="8" id="KW-0406">Ion transport</keyword>
<feature type="region of interest" description="Disordered" evidence="12">
    <location>
        <begin position="641"/>
        <end position="666"/>
    </location>
</feature>
<dbReference type="Pfam" id="PF07885">
    <property type="entry name" value="Ion_trans_2"/>
    <property type="match status" value="1"/>
</dbReference>
<dbReference type="Pfam" id="PF22614">
    <property type="entry name" value="Slo-like_RCK"/>
    <property type="match status" value="2"/>
</dbReference>
<keyword evidence="10" id="KW-0407">Ion channel</keyword>
<evidence type="ECO:0000313" key="15">
    <source>
        <dbReference type="EnsemblMetazoa" id="AFUN020187-PB"/>
    </source>
</evidence>
<feature type="compositionally biased region" description="Polar residues" evidence="12">
    <location>
        <begin position="1299"/>
        <end position="1308"/>
    </location>
</feature>
<evidence type="ECO:0000256" key="3">
    <source>
        <dbReference type="ARBA" id="ARBA00022538"/>
    </source>
</evidence>
<accession>A0A4Y0BK35</accession>
<dbReference type="GO" id="GO:0015271">
    <property type="term" value="F:outward rectifier potassium channel activity"/>
    <property type="evidence" value="ECO:0007669"/>
    <property type="project" value="TreeGrafter"/>
</dbReference>
<proteinExistence type="predicted"/>
<dbReference type="FunFam" id="3.40.50.720:FF:000011">
    <property type="entry name" value="Potassium channel subfamily T member 1"/>
    <property type="match status" value="1"/>
</dbReference>
<evidence type="ECO:0000256" key="9">
    <source>
        <dbReference type="ARBA" id="ARBA00023136"/>
    </source>
</evidence>
<dbReference type="PANTHER" id="PTHR10027:SF10">
    <property type="entry name" value="SLOWPOKE 2, ISOFORM D"/>
    <property type="match status" value="1"/>
</dbReference>
<evidence type="ECO:0000256" key="6">
    <source>
        <dbReference type="ARBA" id="ARBA00022958"/>
    </source>
</evidence>
<dbReference type="GO" id="GO:0005228">
    <property type="term" value="F:intracellular sodium-activated potassium channel activity"/>
    <property type="evidence" value="ECO:0007669"/>
    <property type="project" value="TreeGrafter"/>
</dbReference>
<evidence type="ECO:0000256" key="1">
    <source>
        <dbReference type="ARBA" id="ARBA00004141"/>
    </source>
</evidence>
<sequence>MSKFRISYSALGMSEESCNSTSSAKALRIVNFPPETFDGTPVEGSRRGSKFFQRPRSMSAWSDISRSSMRLDERVRVEYYVNENTFKERLQLYFIKNQRSSLRIRIANLFFKLLTCILYIFRVVTDLNPTYGCKVGNKTEFLWSATRTEEAFQEDPIINWDAILWVNRPTELWAVQLVLALVSLTEALLMAYLGYKGNIWQQILSFHFILELVTTIPFAVTILWPPFRNLFIPVFLNCWLAKRSLENMFNDLHRAMQKSQSALSQQLTILSATLLCLVFTSVCGIQHFQRAGHRHLNLFQSTYYVVVTFSTVGYGDFVPDIWPSQLFMVIMICVALIVLPTQFEQLAFTWMERQKLGGSYSSHRAQSEKHVVVCSTTLHADTIMDFLNEFYAHPLLQDYYVVLLSPMELDTTMRMILQVPIWAQRVIYIQGSCLKDGDLARARMAEAEACFILAARSYADKTAADEHAILRSWAVKDFAPNIPQYVQIFRPENKLHVKFAEHVVCEDEFKYALLANNCTCPGASTLVTLLLHTSRGQEGQQSAEEWHRLYGKCSGNEIYHIVLGDSRFFGEYEGKSFTYASFHSHRKYGVALVGVRPAELPEFYEDTILLNPGPRHIMKKDDTCYYMSITKEENSAFVVNQNQNQSPDQPPKEATTYTENTTTGGSNAAASATALNSAINISDSKPNLKDSAAASLAGTTHTTTTTTTQSTLGPPTISSANHLEIPSGNNPNLLSPDILNQRRGSRRPSILPVPDMFTSSSFSISGEDGIDGEDNESDDEIDDDVPWRSPSEKIAIVKGFPPVSPFIGVSPTLCFLLKEKKPLCCLQLAQVCEHCSYRNAKEYQWQNKTIILAADYASNGIYNFIIPLRAHFRSKTSLNPIILLLERRPDIAFLDAISYFPLVYWMLGSIDCLDDLLRAGITLAENVVVVNKELSNSAEEDTLADCNTIVAVQTMFKFFPSIRSITELSQSSNMRFMQFRAHDKYALHLSKMEKREKERGSHISYMFRLPFAAGNVFSASMLDTLLYQAFVKDYVITFVRLLLGIDQAPGSGFLTSMKITKDDMWIRTYGRLYQKLCSTTCEIPIGIYRTQDTSSADASHYEEEVVTTTATASSTSASGIPIKGVAEANLRGVTYRPPPATIRKSSSCLGGCSARKGSSYSINMADEARDNHVQQIERAEIANLVRSRMESLNLPSIDYDDVSEKRNHLSYVIINPSCDLKLEEGDIIYLVRPSPFSAQKTFERHNSRRKSNISFCSNINLAAAAAGSRRGSGIGLNTIGGPQPMSGYVTPRAPPLVTTKSNSLSLPDSPNAMGQMRGRSNSLRIDSDILLRRSNSLRQGLPNIGASGRRKSSLEEIGISHFATLMQATNHSNPIKIALNGSIGLEVTPPEEPLPIIGVPCMSGGINPSTLGGPGSGLGGSTLGGSTLGGSSLGLSTAIESNNSASTPNIQMQNESSQQPQHLHGTIV</sequence>
<dbReference type="InterPro" id="IPR047871">
    <property type="entry name" value="K_chnl_Slo-like"/>
</dbReference>
<evidence type="ECO:0000256" key="5">
    <source>
        <dbReference type="ARBA" id="ARBA00022826"/>
    </source>
</evidence>
<reference evidence="15" key="1">
    <citation type="submission" date="2020-05" db="UniProtKB">
        <authorList>
            <consortium name="EnsemblMetazoa"/>
        </authorList>
    </citation>
    <scope>IDENTIFICATION</scope>
    <source>
        <strain evidence="15">FUMOZ</strain>
    </source>
</reference>
<organism evidence="15">
    <name type="scientific">Anopheles funestus</name>
    <name type="common">African malaria mosquito</name>
    <dbReference type="NCBI Taxonomy" id="62324"/>
    <lineage>
        <taxon>Eukaryota</taxon>
        <taxon>Metazoa</taxon>
        <taxon>Ecdysozoa</taxon>
        <taxon>Arthropoda</taxon>
        <taxon>Hexapoda</taxon>
        <taxon>Insecta</taxon>
        <taxon>Pterygota</taxon>
        <taxon>Neoptera</taxon>
        <taxon>Endopterygota</taxon>
        <taxon>Diptera</taxon>
        <taxon>Nematocera</taxon>
        <taxon>Culicoidea</taxon>
        <taxon>Culicidae</taxon>
        <taxon>Anophelinae</taxon>
        <taxon>Anopheles</taxon>
    </lineage>
</organism>
<evidence type="ECO:0000256" key="11">
    <source>
        <dbReference type="ARBA" id="ARBA00034430"/>
    </source>
</evidence>
<protein>
    <recommendedName>
        <fullName evidence="14">RCK N-terminal domain-containing protein</fullName>
    </recommendedName>
</protein>
<feature type="transmembrane region" description="Helical" evidence="13">
    <location>
        <begin position="206"/>
        <end position="227"/>
    </location>
</feature>
<evidence type="ECO:0000256" key="10">
    <source>
        <dbReference type="ARBA" id="ARBA00023303"/>
    </source>
</evidence>
<evidence type="ECO:0000259" key="14">
    <source>
        <dbReference type="PROSITE" id="PS51201"/>
    </source>
</evidence>
<evidence type="ECO:0000256" key="4">
    <source>
        <dbReference type="ARBA" id="ARBA00022692"/>
    </source>
</evidence>
<comment type="catalytic activity">
    <reaction evidence="11">
        <text>K(+)(in) = K(+)(out)</text>
        <dbReference type="Rhea" id="RHEA:29463"/>
        <dbReference type="ChEBI" id="CHEBI:29103"/>
    </reaction>
</comment>
<feature type="transmembrane region" description="Helical" evidence="13">
    <location>
        <begin position="173"/>
        <end position="194"/>
    </location>
</feature>
<dbReference type="VEuPathDB" id="VectorBase:AFUN2_009323"/>
<dbReference type="FunFam" id="1.10.287.70:FF:000137">
    <property type="entry name" value="Slowpoke 2, isoform E"/>
    <property type="match status" value="1"/>
</dbReference>
<feature type="region of interest" description="Disordered" evidence="12">
    <location>
        <begin position="1434"/>
        <end position="1468"/>
    </location>
</feature>
<feature type="transmembrane region" description="Helical" evidence="13">
    <location>
        <begin position="267"/>
        <end position="285"/>
    </location>
</feature>
<evidence type="ECO:0000256" key="8">
    <source>
        <dbReference type="ARBA" id="ARBA00023065"/>
    </source>
</evidence>
<feature type="region of interest" description="Disordered" evidence="12">
    <location>
        <begin position="695"/>
        <end position="785"/>
    </location>
</feature>
<keyword evidence="7 13" id="KW-1133">Transmembrane helix</keyword>
<feature type="compositionally biased region" description="Low complexity" evidence="12">
    <location>
        <begin position="695"/>
        <end position="716"/>
    </location>
</feature>
<feature type="compositionally biased region" description="Polar residues" evidence="12">
    <location>
        <begin position="1438"/>
        <end position="1461"/>
    </location>
</feature>
<keyword evidence="5" id="KW-0631">Potassium channel</keyword>
<evidence type="ECO:0000256" key="12">
    <source>
        <dbReference type="SAM" id="MobiDB-lite"/>
    </source>
</evidence>
<feature type="transmembrane region" description="Helical" evidence="13">
    <location>
        <begin position="321"/>
        <end position="343"/>
    </location>
</feature>
<evidence type="ECO:0000256" key="7">
    <source>
        <dbReference type="ARBA" id="ARBA00022989"/>
    </source>
</evidence>
<dbReference type="Gene3D" id="3.40.50.720">
    <property type="entry name" value="NAD(P)-binding Rossmann-like Domain"/>
    <property type="match status" value="2"/>
</dbReference>
<feature type="compositionally biased region" description="Polar residues" evidence="12">
    <location>
        <begin position="717"/>
        <end position="733"/>
    </location>
</feature>
<evidence type="ECO:0000256" key="13">
    <source>
        <dbReference type="SAM" id="Phobius"/>
    </source>
</evidence>
<dbReference type="FunFam" id="3.40.50.720:FF:000034">
    <property type="entry name" value="Potassium channel subfamily T member 1"/>
    <property type="match status" value="1"/>
</dbReference>
<feature type="domain" description="RCK N-terminal" evidence="14">
    <location>
        <begin position="368"/>
        <end position="504"/>
    </location>
</feature>
<dbReference type="EnsemblMetazoa" id="AFUN020187-RB">
    <property type="protein sequence ID" value="AFUN020187-PB"/>
    <property type="gene ID" value="AFUN020187"/>
</dbReference>
<keyword evidence="3" id="KW-0633">Potassium transport</keyword>
<dbReference type="GO" id="GO:0005886">
    <property type="term" value="C:plasma membrane"/>
    <property type="evidence" value="ECO:0007669"/>
    <property type="project" value="TreeGrafter"/>
</dbReference>
<evidence type="ECO:0000256" key="2">
    <source>
        <dbReference type="ARBA" id="ARBA00022448"/>
    </source>
</evidence>
<dbReference type="InterPro" id="IPR013099">
    <property type="entry name" value="K_chnl_dom"/>
</dbReference>
<dbReference type="SUPFAM" id="SSF81324">
    <property type="entry name" value="Voltage-gated potassium channels"/>
    <property type="match status" value="1"/>
</dbReference>
<keyword evidence="9 13" id="KW-0472">Membrane</keyword>
<keyword evidence="6" id="KW-0630">Potassium</keyword>
<dbReference type="PROSITE" id="PS51201">
    <property type="entry name" value="RCK_N"/>
    <property type="match status" value="1"/>
</dbReference>
<dbReference type="Pfam" id="PF03493">
    <property type="entry name" value="BK_channel_a"/>
    <property type="match status" value="1"/>
</dbReference>
<dbReference type="InterPro" id="IPR003148">
    <property type="entry name" value="RCK_N"/>
</dbReference>
<dbReference type="InterPro" id="IPR003929">
    <property type="entry name" value="K_chnl_BK_asu"/>
</dbReference>